<name>A0ABP0C8R2_9PEZI</name>
<evidence type="ECO:0000313" key="3">
    <source>
        <dbReference type="Proteomes" id="UP001642482"/>
    </source>
</evidence>
<dbReference type="EMBL" id="CAWUHD010000076">
    <property type="protein sequence ID" value="CAK7228030.1"/>
    <property type="molecule type" value="Genomic_DNA"/>
</dbReference>
<gene>
    <name evidence="2" type="ORF">SEUCBS140593_006776</name>
</gene>
<feature type="domain" description="SnoaL-like" evidence="1">
    <location>
        <begin position="8"/>
        <end position="120"/>
    </location>
</feature>
<evidence type="ECO:0000259" key="1">
    <source>
        <dbReference type="Pfam" id="PF12680"/>
    </source>
</evidence>
<dbReference type="SUPFAM" id="SSF54427">
    <property type="entry name" value="NTF2-like"/>
    <property type="match status" value="1"/>
</dbReference>
<dbReference type="Proteomes" id="UP001642482">
    <property type="component" value="Unassembled WGS sequence"/>
</dbReference>
<reference evidence="2 3" key="1">
    <citation type="submission" date="2024-01" db="EMBL/GenBank/DDBJ databases">
        <authorList>
            <person name="Allen C."/>
            <person name="Tagirdzhanova G."/>
        </authorList>
    </citation>
    <scope>NUCLEOTIDE SEQUENCE [LARGE SCALE GENOMIC DNA]</scope>
</reference>
<proteinExistence type="predicted"/>
<protein>
    <recommendedName>
        <fullName evidence="1">SnoaL-like domain-containing protein</fullName>
    </recommendedName>
</protein>
<organism evidence="2 3">
    <name type="scientific">Sporothrix eucalyptigena</name>
    <dbReference type="NCBI Taxonomy" id="1812306"/>
    <lineage>
        <taxon>Eukaryota</taxon>
        <taxon>Fungi</taxon>
        <taxon>Dikarya</taxon>
        <taxon>Ascomycota</taxon>
        <taxon>Pezizomycotina</taxon>
        <taxon>Sordariomycetes</taxon>
        <taxon>Sordariomycetidae</taxon>
        <taxon>Ophiostomatales</taxon>
        <taxon>Ophiostomataceae</taxon>
        <taxon>Sporothrix</taxon>
    </lineage>
</organism>
<accession>A0ABP0C8R2</accession>
<dbReference type="InterPro" id="IPR037401">
    <property type="entry name" value="SnoaL-like"/>
</dbReference>
<comment type="caution">
    <text evidence="2">The sequence shown here is derived from an EMBL/GenBank/DDBJ whole genome shotgun (WGS) entry which is preliminary data.</text>
</comment>
<dbReference type="InterPro" id="IPR032710">
    <property type="entry name" value="NTF2-like_dom_sf"/>
</dbReference>
<dbReference type="Gene3D" id="3.10.450.50">
    <property type="match status" value="1"/>
</dbReference>
<dbReference type="Pfam" id="PF12680">
    <property type="entry name" value="SnoaL_2"/>
    <property type="match status" value="1"/>
</dbReference>
<keyword evidence="3" id="KW-1185">Reference proteome</keyword>
<sequence>MDAHRFLDYVRAFNAKDYPNQHAFYADDVKLVLPDPEIGTLEGKAGIMKHYAPVHASADETVVPIIVLCDRGKVFLQMDAYFLYKEEVQKAVHDYHVYPGDVVKISCCAIYDVNSEGKMTNITCHLLTEEKLGQVDIKEKIRESEGKADADLRLYNY</sequence>
<evidence type="ECO:0000313" key="2">
    <source>
        <dbReference type="EMBL" id="CAK7228030.1"/>
    </source>
</evidence>